<accession>A0A7S4EZD4</accession>
<feature type="compositionally biased region" description="Polar residues" evidence="1">
    <location>
        <begin position="379"/>
        <end position="394"/>
    </location>
</feature>
<organism evidence="2">
    <name type="scientific">Chrysotila carterae</name>
    <name type="common">Marine alga</name>
    <name type="synonym">Syracosphaera carterae</name>
    <dbReference type="NCBI Taxonomy" id="13221"/>
    <lineage>
        <taxon>Eukaryota</taxon>
        <taxon>Haptista</taxon>
        <taxon>Haptophyta</taxon>
        <taxon>Prymnesiophyceae</taxon>
        <taxon>Isochrysidales</taxon>
        <taxon>Isochrysidaceae</taxon>
        <taxon>Chrysotila</taxon>
    </lineage>
</organism>
<dbReference type="EMBL" id="HBIZ01023697">
    <property type="protein sequence ID" value="CAE0762379.1"/>
    <property type="molecule type" value="Transcribed_RNA"/>
</dbReference>
<dbReference type="AlphaFoldDB" id="A0A7S4EZD4"/>
<evidence type="ECO:0000256" key="1">
    <source>
        <dbReference type="SAM" id="MobiDB-lite"/>
    </source>
</evidence>
<feature type="compositionally biased region" description="Basic and acidic residues" evidence="1">
    <location>
        <begin position="368"/>
        <end position="378"/>
    </location>
</feature>
<feature type="compositionally biased region" description="Low complexity" evidence="1">
    <location>
        <begin position="344"/>
        <end position="362"/>
    </location>
</feature>
<name>A0A7S4EZD4_CHRCT</name>
<gene>
    <name evidence="2" type="ORF">PCAR00345_LOCUS14991</name>
</gene>
<proteinExistence type="predicted"/>
<reference evidence="2" key="1">
    <citation type="submission" date="2021-01" db="EMBL/GenBank/DDBJ databases">
        <authorList>
            <person name="Corre E."/>
            <person name="Pelletier E."/>
            <person name="Niang G."/>
            <person name="Scheremetjew M."/>
            <person name="Finn R."/>
            <person name="Kale V."/>
            <person name="Holt S."/>
            <person name="Cochrane G."/>
            <person name="Meng A."/>
            <person name="Brown T."/>
            <person name="Cohen L."/>
        </authorList>
    </citation>
    <scope>NUCLEOTIDE SEQUENCE</scope>
    <source>
        <strain evidence="2">CCMP645</strain>
    </source>
</reference>
<sequence>MSAASRTLFAPSPADTRLLQSMQQVNKLLTDYVRAYAALNMTAMHSSHRFTAEGHRSTLDGSIIGAYGCPLQFGNRMHEFLNSFAVAVATDRTILWRWSGKNPQDECDRLLHRRNWVAPANELKVDKDFNLYYQDTPLHLACLPLRVGDGPPGSPRLDSIFLGHVQWHQAAALAFSTSPVTAHRGSQLFSAGADFAYGSLFHRSFYWDASAVVLPTLRALQQAGAISSYKHIFNSTYHHSTVSSNYQIPSSLRTDWSAPWIGVHMRHFGAGDDGTRASAISVWWQQIRSHIDARAGPKSLYFREAGAAAYTTASATEMTAATVPRRLSAVGNATMEGKVKHKGSSSSSRVGKTSGTTTNGKAGAKGGGEAKKSIKGDGSKQTSKGASKNTPKSTFSRAPRCALLVASDRIGAINSLRPLAESEGCVLVDSPRADVGSDHGDWLKEHGNFTDTVAMRDLYLLSLADSLVGTAGSSFTLAIAGQLAARYTPGRSLPVLTLCAGGGRGALHCGDPAPLIVDARPQQPHPPHTTEKAKSSALHTRSASRKADGRRLLEETAAASSNKTSLSATILPRERPDQLDCVALEHGPLPIFSASATNATKDGKVGAIATSTGADDGLSPCSCHRPWSCTCCWRPDATRYDALPVAKACPVLVEDSAAAGGN</sequence>
<feature type="region of interest" description="Disordered" evidence="1">
    <location>
        <begin position="514"/>
        <end position="550"/>
    </location>
</feature>
<protein>
    <submittedName>
        <fullName evidence="2">Uncharacterized protein</fullName>
    </submittedName>
</protein>
<feature type="region of interest" description="Disordered" evidence="1">
    <location>
        <begin position="329"/>
        <end position="394"/>
    </location>
</feature>
<evidence type="ECO:0000313" key="2">
    <source>
        <dbReference type="EMBL" id="CAE0762379.1"/>
    </source>
</evidence>